<evidence type="ECO:0000313" key="2">
    <source>
        <dbReference type="EMBL" id="CAL1717285.1"/>
    </source>
</evidence>
<organism evidence="2 3">
    <name type="scientific">Somion occarium</name>
    <dbReference type="NCBI Taxonomy" id="3059160"/>
    <lineage>
        <taxon>Eukaryota</taxon>
        <taxon>Fungi</taxon>
        <taxon>Dikarya</taxon>
        <taxon>Basidiomycota</taxon>
        <taxon>Agaricomycotina</taxon>
        <taxon>Agaricomycetes</taxon>
        <taxon>Polyporales</taxon>
        <taxon>Cerrenaceae</taxon>
        <taxon>Somion</taxon>
    </lineage>
</organism>
<protein>
    <submittedName>
        <fullName evidence="2">Uncharacterized protein</fullName>
    </submittedName>
</protein>
<dbReference type="Proteomes" id="UP001497453">
    <property type="component" value="Chromosome 9"/>
</dbReference>
<keyword evidence="3" id="KW-1185">Reference proteome</keyword>
<accession>A0ABP1EBD1</accession>
<dbReference type="EMBL" id="OZ037952">
    <property type="protein sequence ID" value="CAL1717285.1"/>
    <property type="molecule type" value="Genomic_DNA"/>
</dbReference>
<proteinExistence type="predicted"/>
<feature type="region of interest" description="Disordered" evidence="1">
    <location>
        <begin position="1"/>
        <end position="22"/>
    </location>
</feature>
<name>A0ABP1EBD1_9APHY</name>
<reference evidence="3" key="1">
    <citation type="submission" date="2024-04" db="EMBL/GenBank/DDBJ databases">
        <authorList>
            <person name="Shaw F."/>
            <person name="Minotto A."/>
        </authorList>
    </citation>
    <scope>NUCLEOTIDE SEQUENCE [LARGE SCALE GENOMIC DNA]</scope>
</reference>
<gene>
    <name evidence="2" type="ORF">GFSPODELE1_LOCUS11144</name>
</gene>
<sequence length="95" mass="9941">MVVGFSGNIGDQPNDHHDESADDTTISPFIAVQCLFGSGFVVASNVVSPVWPFEVPEAPAAAEPSFAPSVPDDDAVFSKIVLHLAPPSDRTGYKG</sequence>
<evidence type="ECO:0000313" key="3">
    <source>
        <dbReference type="Proteomes" id="UP001497453"/>
    </source>
</evidence>
<evidence type="ECO:0000256" key="1">
    <source>
        <dbReference type="SAM" id="MobiDB-lite"/>
    </source>
</evidence>